<keyword evidence="6 7" id="KW-0012">Acyltransferase</keyword>
<dbReference type="STRING" id="572479.Hprae_0257"/>
<dbReference type="PANTHER" id="PTHR30606">
    <property type="entry name" value="LIPID A BIOSYNTHESIS LAUROYL ACYLTRANSFERASE"/>
    <property type="match status" value="1"/>
</dbReference>
<protein>
    <submittedName>
        <fullName evidence="7">Lipid A biosynthesis acyltransferase</fullName>
    </submittedName>
</protein>
<comment type="subcellular location">
    <subcellularLocation>
        <location evidence="1">Cell inner membrane</location>
    </subcellularLocation>
</comment>
<evidence type="ECO:0000313" key="7">
    <source>
        <dbReference type="EMBL" id="ADO76414.1"/>
    </source>
</evidence>
<reference evidence="7 8" key="2">
    <citation type="journal article" date="2011" name="Stand. Genomic Sci.">
        <title>Complete genome sequence of the extremely halophilic Halanaerobium praevalens type strain (GSL).</title>
        <authorList>
            <person name="Ivanova N."/>
            <person name="Sikorski J."/>
            <person name="Chertkov O."/>
            <person name="Nolan M."/>
            <person name="Lucas S."/>
            <person name="Hammon N."/>
            <person name="Deshpande S."/>
            <person name="Cheng J.F."/>
            <person name="Tapia R."/>
            <person name="Han C."/>
            <person name="Goodwin L."/>
            <person name="Pitluck S."/>
            <person name="Huntemann M."/>
            <person name="Liolios K."/>
            <person name="Pagani I."/>
            <person name="Mavromatis K."/>
            <person name="Ovchinikova G."/>
            <person name="Pati A."/>
            <person name="Chen A."/>
            <person name="Palaniappan K."/>
            <person name="Land M."/>
            <person name="Hauser L."/>
            <person name="Brambilla E.M."/>
            <person name="Kannan K.P."/>
            <person name="Rohde M."/>
            <person name="Tindall B.J."/>
            <person name="Goker M."/>
            <person name="Detter J.C."/>
            <person name="Woyke T."/>
            <person name="Bristow J."/>
            <person name="Eisen J.A."/>
            <person name="Markowitz V."/>
            <person name="Hugenholtz P."/>
            <person name="Kyrpides N.C."/>
            <person name="Klenk H.P."/>
            <person name="Lapidus A."/>
        </authorList>
    </citation>
    <scope>NUCLEOTIDE SEQUENCE [LARGE SCALE GENOMIC DNA]</scope>
    <source>
        <strain evidence="8">ATCC 33744 / DSM 2228 / GSL</strain>
    </source>
</reference>
<reference evidence="8" key="1">
    <citation type="submission" date="2010-10" db="EMBL/GenBank/DDBJ databases">
        <title>The complete genome of Halanaerobium praevalens DSM 2228.</title>
        <authorList>
            <consortium name="US DOE Joint Genome Institute (JGI-PGF)"/>
            <person name="Lucas S."/>
            <person name="Copeland A."/>
            <person name="Lapidus A."/>
            <person name="Glavina del Rio T."/>
            <person name="Dalin E."/>
            <person name="Tice H."/>
            <person name="Bruce D."/>
            <person name="Goodwin L."/>
            <person name="Pitluck S."/>
            <person name="Kyrpides N."/>
            <person name="Mavromatis K."/>
            <person name="Ivanova N."/>
            <person name="Ovchinnikova G."/>
            <person name="Chertkov O."/>
            <person name="Detter J.C."/>
            <person name="Han C."/>
            <person name="Larimer F."/>
            <person name="Land M."/>
            <person name="Hauser L."/>
            <person name="Markowitz V."/>
            <person name="Cheng J.-F."/>
            <person name="Hugenholtz P."/>
            <person name="Woyke T."/>
            <person name="Wu D."/>
            <person name="Tindall B."/>
            <person name="Pomrenke H.G."/>
            <person name="Brambilla E."/>
            <person name="Klenk H.-P."/>
            <person name="Eisen J.A."/>
        </authorList>
    </citation>
    <scope>NUCLEOTIDE SEQUENCE [LARGE SCALE GENOMIC DNA]</scope>
    <source>
        <strain evidence="8">ATCC 33744 / DSM 2228 / GSL</strain>
    </source>
</reference>
<evidence type="ECO:0000256" key="2">
    <source>
        <dbReference type="ARBA" id="ARBA00022475"/>
    </source>
</evidence>
<dbReference type="CDD" id="cd07984">
    <property type="entry name" value="LPLAT_LABLAT-like"/>
    <property type="match status" value="1"/>
</dbReference>
<sequence>MKDKISIFLYNILRFVLQKLPDKAGLYLGRLVGYLAYLLSPARREHSRLNLKKALAVNEKESKRLIKKVYQNLGYNLTEFLIEDSLTKEDIEKMVEFEGLEYLDQALKKGKGVILYTAHFGNWELLGAVLALKGYQINSIAKKQKNYLFDQKINKIRNKIGIGVIPKGLAVRQAFKKLKAKEIVAILGDQDARSKGWKLNFFDRDASTYAGAVQFAQRTGAVIVPAFLERENFLDHKLKIYPPQKISQNTSEAELKKRLQSLLNLTEKEIRENPADWLWLHKRWKTYN</sequence>
<dbReference type="RefSeq" id="WP_014552447.1">
    <property type="nucleotide sequence ID" value="NC_017455.1"/>
</dbReference>
<keyword evidence="4" id="KW-0808">Transferase</keyword>
<dbReference type="GO" id="GO:0016746">
    <property type="term" value="F:acyltransferase activity"/>
    <property type="evidence" value="ECO:0007669"/>
    <property type="project" value="UniProtKB-KW"/>
</dbReference>
<evidence type="ECO:0000256" key="4">
    <source>
        <dbReference type="ARBA" id="ARBA00022679"/>
    </source>
</evidence>
<keyword evidence="8" id="KW-1185">Reference proteome</keyword>
<dbReference type="GO" id="GO:0009247">
    <property type="term" value="P:glycolipid biosynthetic process"/>
    <property type="evidence" value="ECO:0007669"/>
    <property type="project" value="UniProtKB-ARBA"/>
</dbReference>
<dbReference type="InterPro" id="IPR004960">
    <property type="entry name" value="LipA_acyltrans"/>
</dbReference>
<dbReference type="EMBL" id="CP002175">
    <property type="protein sequence ID" value="ADO76414.1"/>
    <property type="molecule type" value="Genomic_DNA"/>
</dbReference>
<evidence type="ECO:0000256" key="5">
    <source>
        <dbReference type="ARBA" id="ARBA00023136"/>
    </source>
</evidence>
<dbReference type="GO" id="GO:0005886">
    <property type="term" value="C:plasma membrane"/>
    <property type="evidence" value="ECO:0007669"/>
    <property type="project" value="UniProtKB-SubCell"/>
</dbReference>
<dbReference type="PANTHER" id="PTHR30606:SF10">
    <property type="entry name" value="PHOSPHATIDYLINOSITOL MANNOSIDE ACYLTRANSFERASE"/>
    <property type="match status" value="1"/>
</dbReference>
<dbReference type="HOGENOM" id="CLU_049421_4_0_9"/>
<organism evidence="7 8">
    <name type="scientific">Halanaerobium praevalens (strain ATCC 33744 / DSM 2228 / GSL)</name>
    <dbReference type="NCBI Taxonomy" id="572479"/>
    <lineage>
        <taxon>Bacteria</taxon>
        <taxon>Bacillati</taxon>
        <taxon>Bacillota</taxon>
        <taxon>Clostridia</taxon>
        <taxon>Halanaerobiales</taxon>
        <taxon>Halanaerobiaceae</taxon>
        <taxon>Halanaerobium</taxon>
    </lineage>
</organism>
<keyword evidence="5" id="KW-0472">Membrane</keyword>
<dbReference type="PIRSF" id="PIRSF026649">
    <property type="entry name" value="MsbB"/>
    <property type="match status" value="1"/>
</dbReference>
<gene>
    <name evidence="7" type="ordered locus">Hprae_0257</name>
</gene>
<evidence type="ECO:0000256" key="1">
    <source>
        <dbReference type="ARBA" id="ARBA00004533"/>
    </source>
</evidence>
<accession>E3DN08</accession>
<dbReference type="OrthoDB" id="9801955at2"/>
<proteinExistence type="predicted"/>
<name>E3DN08_HALPG</name>
<dbReference type="AlphaFoldDB" id="E3DN08"/>
<dbReference type="Pfam" id="PF03279">
    <property type="entry name" value="Lip_A_acyltrans"/>
    <property type="match status" value="1"/>
</dbReference>
<evidence type="ECO:0000256" key="3">
    <source>
        <dbReference type="ARBA" id="ARBA00022519"/>
    </source>
</evidence>
<evidence type="ECO:0000313" key="8">
    <source>
        <dbReference type="Proteomes" id="UP000006866"/>
    </source>
</evidence>
<dbReference type="eggNOG" id="COG1560">
    <property type="taxonomic scope" value="Bacteria"/>
</dbReference>
<dbReference type="KEGG" id="hpk:Hprae_0257"/>
<keyword evidence="2" id="KW-1003">Cell membrane</keyword>
<evidence type="ECO:0000256" key="6">
    <source>
        <dbReference type="ARBA" id="ARBA00023315"/>
    </source>
</evidence>
<keyword evidence="3" id="KW-0997">Cell inner membrane</keyword>
<dbReference type="PATRIC" id="fig|572479.3.peg.259"/>
<dbReference type="Proteomes" id="UP000006866">
    <property type="component" value="Chromosome"/>
</dbReference>